<evidence type="ECO:0000256" key="8">
    <source>
        <dbReference type="PIRSR" id="PIRSR000862-1"/>
    </source>
</evidence>
<comment type="similarity">
    <text evidence="1 7">Belongs to the AB hydrolase superfamily. Lipase family.</text>
</comment>
<dbReference type="Proteomes" id="UP001652582">
    <property type="component" value="Chromosome 23"/>
</dbReference>
<accession>A0A6J1NC70</accession>
<dbReference type="GeneID" id="112049075"/>
<evidence type="ECO:0000259" key="10">
    <source>
        <dbReference type="Pfam" id="PF04083"/>
    </source>
</evidence>
<dbReference type="PROSITE" id="PS51257">
    <property type="entry name" value="PROKAR_LIPOPROTEIN"/>
    <property type="match status" value="1"/>
</dbReference>
<protein>
    <recommendedName>
        <fullName evidence="7">Lipase</fullName>
    </recommendedName>
</protein>
<evidence type="ECO:0000313" key="12">
    <source>
        <dbReference type="RefSeq" id="XP_023942603.1"/>
    </source>
</evidence>
<dbReference type="InterPro" id="IPR006693">
    <property type="entry name" value="AB_hydrolase_lipase"/>
</dbReference>
<dbReference type="Pfam" id="PF04083">
    <property type="entry name" value="Abhydro_lipase"/>
    <property type="match status" value="1"/>
</dbReference>
<keyword evidence="6" id="KW-0325">Glycoprotein</keyword>
<sequence>MVFLIFRLFLLLCFGLAGCERRYLRKEAYDTVPELITSAGYPVEKHRVTTEDGYIIQMHRIPAGRRVARKAGFSEKGKKAILIVHGLLGSSSDFIIMGPERSLAYLLADEGYDVWLGNLRGNVYTSHVNYTKKSPKFWEFSFHEHGKYDVPAMIDKVLNVTKLPRLMYVGYSMGTTSFFVMASERPEYNNKVISFVALAPAVYLANMKTIAMTALKTLELPQRMRSQGMLSLVFRRDLLDLLIRNVCFRSKPEEDICMRFMYMIVGDDHEQFDKELTAAILYRVQPASWRQLEHFGKIAMSDVFTSWGDGVWGAARAYNLSNVRVPVSLLYGENDMLTEKNQIMRLAEVLSATGSLEVVRPACDWAKFNHLDFVFAKDLGTLLNKPLVDYIKSLFNKYGPS</sequence>
<evidence type="ECO:0000313" key="11">
    <source>
        <dbReference type="Proteomes" id="UP001652582"/>
    </source>
</evidence>
<name>A0A6J1NC70_BICAN</name>
<dbReference type="Gene3D" id="3.40.50.1820">
    <property type="entry name" value="alpha/beta hydrolase"/>
    <property type="match status" value="1"/>
</dbReference>
<feature type="active site" description="Charge relay system" evidence="8">
    <location>
        <position position="335"/>
    </location>
</feature>
<evidence type="ECO:0000256" key="9">
    <source>
        <dbReference type="SAM" id="SignalP"/>
    </source>
</evidence>
<evidence type="ECO:0000256" key="3">
    <source>
        <dbReference type="ARBA" id="ARBA00022801"/>
    </source>
</evidence>
<dbReference type="OrthoDB" id="9974421at2759"/>
<dbReference type="InterPro" id="IPR025483">
    <property type="entry name" value="Lipase_euk"/>
</dbReference>
<proteinExistence type="inferred from homology"/>
<evidence type="ECO:0000256" key="1">
    <source>
        <dbReference type="ARBA" id="ARBA00010701"/>
    </source>
</evidence>
<organism evidence="11 12">
    <name type="scientific">Bicyclus anynana</name>
    <name type="common">Squinting bush brown butterfly</name>
    <dbReference type="NCBI Taxonomy" id="110368"/>
    <lineage>
        <taxon>Eukaryota</taxon>
        <taxon>Metazoa</taxon>
        <taxon>Ecdysozoa</taxon>
        <taxon>Arthropoda</taxon>
        <taxon>Hexapoda</taxon>
        <taxon>Insecta</taxon>
        <taxon>Pterygota</taxon>
        <taxon>Neoptera</taxon>
        <taxon>Endopterygota</taxon>
        <taxon>Lepidoptera</taxon>
        <taxon>Glossata</taxon>
        <taxon>Ditrysia</taxon>
        <taxon>Papilionoidea</taxon>
        <taxon>Nymphalidae</taxon>
        <taxon>Satyrinae</taxon>
        <taxon>Satyrini</taxon>
        <taxon>Mycalesina</taxon>
        <taxon>Bicyclus</taxon>
    </lineage>
</organism>
<gene>
    <name evidence="12" type="primary">LOC112049075</name>
</gene>
<dbReference type="PIRSF" id="PIRSF000862">
    <property type="entry name" value="Steryl_ester_lip"/>
    <property type="match status" value="1"/>
</dbReference>
<feature type="active site" description="Charge relay system" evidence="8">
    <location>
        <position position="370"/>
    </location>
</feature>
<feature type="signal peptide" evidence="9">
    <location>
        <begin position="1"/>
        <end position="19"/>
    </location>
</feature>
<feature type="domain" description="Partial AB-hydrolase lipase" evidence="10">
    <location>
        <begin position="32"/>
        <end position="97"/>
    </location>
</feature>
<evidence type="ECO:0000256" key="6">
    <source>
        <dbReference type="ARBA" id="ARBA00023180"/>
    </source>
</evidence>
<dbReference type="GO" id="GO:0016042">
    <property type="term" value="P:lipid catabolic process"/>
    <property type="evidence" value="ECO:0007669"/>
    <property type="project" value="UniProtKB-KW"/>
</dbReference>
<feature type="active site" description="Nucleophile" evidence="8">
    <location>
        <position position="172"/>
    </location>
</feature>
<dbReference type="InterPro" id="IPR029058">
    <property type="entry name" value="AB_hydrolase_fold"/>
</dbReference>
<feature type="chain" id="PRO_5026814805" description="Lipase" evidence="9">
    <location>
        <begin position="20"/>
        <end position="401"/>
    </location>
</feature>
<dbReference type="AlphaFoldDB" id="A0A6J1NC70"/>
<evidence type="ECO:0000256" key="2">
    <source>
        <dbReference type="ARBA" id="ARBA00022729"/>
    </source>
</evidence>
<keyword evidence="2 9" id="KW-0732">Signal</keyword>
<keyword evidence="5" id="KW-0443">Lipid metabolism</keyword>
<dbReference type="FunFam" id="3.40.50.1820:FF:000057">
    <property type="entry name" value="Lipase"/>
    <property type="match status" value="1"/>
</dbReference>
<dbReference type="GO" id="GO:0016788">
    <property type="term" value="F:hydrolase activity, acting on ester bonds"/>
    <property type="evidence" value="ECO:0007669"/>
    <property type="project" value="InterPro"/>
</dbReference>
<dbReference type="KEGG" id="bany:112049075"/>
<reference evidence="12" key="1">
    <citation type="submission" date="2025-08" db="UniProtKB">
        <authorList>
            <consortium name="RefSeq"/>
        </authorList>
    </citation>
    <scope>IDENTIFICATION</scope>
</reference>
<dbReference type="RefSeq" id="XP_023942603.1">
    <property type="nucleotide sequence ID" value="XM_024086835.2"/>
</dbReference>
<keyword evidence="11" id="KW-1185">Reference proteome</keyword>
<dbReference type="PANTHER" id="PTHR11005">
    <property type="entry name" value="LYSOSOMAL ACID LIPASE-RELATED"/>
    <property type="match status" value="1"/>
</dbReference>
<keyword evidence="4 7" id="KW-0442">Lipid degradation</keyword>
<dbReference type="SUPFAM" id="SSF53474">
    <property type="entry name" value="alpha/beta-Hydrolases"/>
    <property type="match status" value="1"/>
</dbReference>
<evidence type="ECO:0000256" key="7">
    <source>
        <dbReference type="PIRNR" id="PIRNR000862"/>
    </source>
</evidence>
<evidence type="ECO:0000256" key="4">
    <source>
        <dbReference type="ARBA" id="ARBA00022963"/>
    </source>
</evidence>
<evidence type="ECO:0000256" key="5">
    <source>
        <dbReference type="ARBA" id="ARBA00023098"/>
    </source>
</evidence>
<keyword evidence="3 7" id="KW-0378">Hydrolase</keyword>